<dbReference type="InterPro" id="IPR002010">
    <property type="entry name" value="T3SS_IM_R"/>
</dbReference>
<name>A0A858SWA3_9RHOB</name>
<keyword evidence="9" id="KW-1185">Reference proteome</keyword>
<keyword evidence="5 7" id="KW-1133">Transmembrane helix</keyword>
<dbReference type="GO" id="GO:0005886">
    <property type="term" value="C:plasma membrane"/>
    <property type="evidence" value="ECO:0007669"/>
    <property type="project" value="UniProtKB-SubCell"/>
</dbReference>
<proteinExistence type="inferred from homology"/>
<dbReference type="KEGG" id="rpon:G3256_18230"/>
<evidence type="ECO:0000313" key="9">
    <source>
        <dbReference type="Proteomes" id="UP000503308"/>
    </source>
</evidence>
<dbReference type="PRINTS" id="PR00953">
    <property type="entry name" value="TYPE3IMRPROT"/>
</dbReference>
<dbReference type="PANTHER" id="PTHR30065">
    <property type="entry name" value="FLAGELLAR BIOSYNTHETIC PROTEIN FLIR"/>
    <property type="match status" value="1"/>
</dbReference>
<evidence type="ECO:0000313" key="8">
    <source>
        <dbReference type="EMBL" id="QJF52975.1"/>
    </source>
</evidence>
<feature type="transmembrane region" description="Helical" evidence="7">
    <location>
        <begin position="46"/>
        <end position="64"/>
    </location>
</feature>
<evidence type="ECO:0000256" key="7">
    <source>
        <dbReference type="SAM" id="Phobius"/>
    </source>
</evidence>
<dbReference type="PANTHER" id="PTHR30065:SF1">
    <property type="entry name" value="SURFACE PRESENTATION OF ANTIGENS PROTEIN SPAR"/>
    <property type="match status" value="1"/>
</dbReference>
<gene>
    <name evidence="8" type="ORF">G3256_18230</name>
</gene>
<keyword evidence="4 7" id="KW-0812">Transmembrane</keyword>
<sequence length="256" mass="26241">MTTLDGLMPLLNDTLMHGFIVFLRVAALASMLPAFGEQSVPARIKLAVAIAFTAVIAPAVPVAARPDDAGGVVLFILTEIIAGLALGLGIRLFVLALQTAGSIAAQSTSLSQVLGGAAVDPMPAMGYILIIGGLALAVMAGLHVKAAQLIILSYDFLPSGRFAGGADVAEWGVRQVAQAFSLAFTLAAPFVILSVLYNFALGAINKAMPQLMVAFVGAPVITAGGLFLLLVSAPSILAVWLQSLDVFMRTPFGGGP</sequence>
<dbReference type="AlphaFoldDB" id="A0A858SWA3"/>
<comment type="subcellular location">
    <subcellularLocation>
        <location evidence="1">Cell membrane</location>
        <topology evidence="1">Multi-pass membrane protein</topology>
    </subcellularLocation>
</comment>
<protein>
    <submittedName>
        <fullName evidence="8">Type III secretion protein</fullName>
    </submittedName>
</protein>
<evidence type="ECO:0000256" key="2">
    <source>
        <dbReference type="ARBA" id="ARBA00009772"/>
    </source>
</evidence>
<dbReference type="EMBL" id="CP048788">
    <property type="protein sequence ID" value="QJF52975.1"/>
    <property type="molecule type" value="Genomic_DNA"/>
</dbReference>
<keyword evidence="6 7" id="KW-0472">Membrane</keyword>
<keyword evidence="3" id="KW-1003">Cell membrane</keyword>
<evidence type="ECO:0000256" key="3">
    <source>
        <dbReference type="ARBA" id="ARBA00022475"/>
    </source>
</evidence>
<comment type="similarity">
    <text evidence="2">Belongs to the FliR/MopE/SpaR family.</text>
</comment>
<dbReference type="Proteomes" id="UP000503308">
    <property type="component" value="Chromosome"/>
</dbReference>
<organism evidence="8 9">
    <name type="scientific">Roseobacter ponti</name>
    <dbReference type="NCBI Taxonomy" id="1891787"/>
    <lineage>
        <taxon>Bacteria</taxon>
        <taxon>Pseudomonadati</taxon>
        <taxon>Pseudomonadota</taxon>
        <taxon>Alphaproteobacteria</taxon>
        <taxon>Rhodobacterales</taxon>
        <taxon>Roseobacteraceae</taxon>
        <taxon>Roseobacter</taxon>
    </lineage>
</organism>
<dbReference type="Pfam" id="PF01311">
    <property type="entry name" value="Bac_export_1"/>
    <property type="match status" value="1"/>
</dbReference>
<feature type="transmembrane region" description="Helical" evidence="7">
    <location>
        <begin position="15"/>
        <end position="34"/>
    </location>
</feature>
<evidence type="ECO:0000256" key="1">
    <source>
        <dbReference type="ARBA" id="ARBA00004651"/>
    </source>
</evidence>
<evidence type="ECO:0000256" key="4">
    <source>
        <dbReference type="ARBA" id="ARBA00022692"/>
    </source>
</evidence>
<feature type="transmembrane region" description="Helical" evidence="7">
    <location>
        <begin position="179"/>
        <end position="199"/>
    </location>
</feature>
<dbReference type="RefSeq" id="WP_169642192.1">
    <property type="nucleotide sequence ID" value="NZ_CP048788.1"/>
</dbReference>
<evidence type="ECO:0000256" key="5">
    <source>
        <dbReference type="ARBA" id="ARBA00022989"/>
    </source>
</evidence>
<accession>A0A858SWA3</accession>
<evidence type="ECO:0000256" key="6">
    <source>
        <dbReference type="ARBA" id="ARBA00023136"/>
    </source>
</evidence>
<feature type="transmembrane region" description="Helical" evidence="7">
    <location>
        <begin position="211"/>
        <end position="241"/>
    </location>
</feature>
<dbReference type="GO" id="GO:0006605">
    <property type="term" value="P:protein targeting"/>
    <property type="evidence" value="ECO:0007669"/>
    <property type="project" value="InterPro"/>
</dbReference>
<feature type="transmembrane region" description="Helical" evidence="7">
    <location>
        <begin position="70"/>
        <end position="94"/>
    </location>
</feature>
<feature type="transmembrane region" description="Helical" evidence="7">
    <location>
        <begin position="127"/>
        <end position="151"/>
    </location>
</feature>
<reference evidence="8 9" key="1">
    <citation type="submission" date="2020-02" db="EMBL/GenBank/DDBJ databases">
        <title>Genome sequence of Roseobacter ponti.</title>
        <authorList>
            <person name="Hollensteiner J."/>
            <person name="Schneider D."/>
            <person name="Poehlein A."/>
            <person name="Daniel R."/>
        </authorList>
    </citation>
    <scope>NUCLEOTIDE SEQUENCE [LARGE SCALE GENOMIC DNA]</scope>
    <source>
        <strain evidence="8 9">DSM 106830</strain>
    </source>
</reference>